<organism evidence="4 5">
    <name type="scientific">Musa balbisiana</name>
    <name type="common">Banana</name>
    <dbReference type="NCBI Taxonomy" id="52838"/>
    <lineage>
        <taxon>Eukaryota</taxon>
        <taxon>Viridiplantae</taxon>
        <taxon>Streptophyta</taxon>
        <taxon>Embryophyta</taxon>
        <taxon>Tracheophyta</taxon>
        <taxon>Spermatophyta</taxon>
        <taxon>Magnoliopsida</taxon>
        <taxon>Liliopsida</taxon>
        <taxon>Zingiberales</taxon>
        <taxon>Musaceae</taxon>
        <taxon>Musa</taxon>
    </lineage>
</organism>
<protein>
    <recommendedName>
        <fullName evidence="3">Lactate/malate dehydrogenase N-terminal domain-containing protein</fullName>
    </recommendedName>
</protein>
<dbReference type="GO" id="GO:0006089">
    <property type="term" value="P:lactate metabolic process"/>
    <property type="evidence" value="ECO:0007669"/>
    <property type="project" value="TreeGrafter"/>
</dbReference>
<proteinExistence type="predicted"/>
<keyword evidence="5" id="KW-1185">Reference proteome</keyword>
<keyword evidence="1" id="KW-0560">Oxidoreductase</keyword>
<dbReference type="AlphaFoldDB" id="A0A4S8JPG7"/>
<dbReference type="Pfam" id="PF00056">
    <property type="entry name" value="Ldh_1_N"/>
    <property type="match status" value="1"/>
</dbReference>
<dbReference type="Gene3D" id="3.40.50.720">
    <property type="entry name" value="NAD(P)-binding Rossmann-like Domain"/>
    <property type="match status" value="1"/>
</dbReference>
<dbReference type="InterPro" id="IPR001557">
    <property type="entry name" value="L-lactate/malate_DH"/>
</dbReference>
<evidence type="ECO:0000256" key="1">
    <source>
        <dbReference type="ARBA" id="ARBA00023002"/>
    </source>
</evidence>
<dbReference type="PRINTS" id="PR00086">
    <property type="entry name" value="LLDHDRGNASE"/>
</dbReference>
<dbReference type="PANTHER" id="PTHR43128">
    <property type="entry name" value="L-2-HYDROXYCARBOXYLATE DEHYDROGENASE (NAD(P)(+))"/>
    <property type="match status" value="1"/>
</dbReference>
<dbReference type="EMBL" id="PYDT01000004">
    <property type="protein sequence ID" value="THU64217.1"/>
    <property type="molecule type" value="Genomic_DNA"/>
</dbReference>
<name>A0A4S8JPG7_MUSBA</name>
<dbReference type="Proteomes" id="UP000317650">
    <property type="component" value="Chromosome 1"/>
</dbReference>
<dbReference type="STRING" id="52838.A0A4S8JPG7"/>
<evidence type="ECO:0000313" key="4">
    <source>
        <dbReference type="EMBL" id="THU64217.1"/>
    </source>
</evidence>
<dbReference type="PANTHER" id="PTHR43128:SF16">
    <property type="entry name" value="L-LACTATE DEHYDROGENASE"/>
    <property type="match status" value="1"/>
</dbReference>
<gene>
    <name evidence="4" type="ORF">C4D60_Mb01t24160</name>
</gene>
<dbReference type="InterPro" id="IPR036291">
    <property type="entry name" value="NAD(P)-bd_dom_sf"/>
</dbReference>
<feature type="domain" description="Lactate/malate dehydrogenase N-terminal" evidence="3">
    <location>
        <begin position="17"/>
        <end position="72"/>
    </location>
</feature>
<comment type="caution">
    <text evidence="4">The sequence shown here is derived from an EMBL/GenBank/DDBJ whole genome shotgun (WGS) entry which is preliminary data.</text>
</comment>
<reference evidence="4 5" key="1">
    <citation type="journal article" date="2019" name="Nat. Plants">
        <title>Genome sequencing of Musa balbisiana reveals subgenome evolution and function divergence in polyploid bananas.</title>
        <authorList>
            <person name="Yao X."/>
        </authorList>
    </citation>
    <scope>NUCLEOTIDE SEQUENCE [LARGE SCALE GENOMIC DNA]</scope>
    <source>
        <strain evidence="5">cv. DH-PKW</strain>
        <tissue evidence="4">Leaves</tissue>
    </source>
</reference>
<evidence type="ECO:0000256" key="2">
    <source>
        <dbReference type="ARBA" id="ARBA00023027"/>
    </source>
</evidence>
<evidence type="ECO:0000313" key="5">
    <source>
        <dbReference type="Proteomes" id="UP000317650"/>
    </source>
</evidence>
<keyword evidence="2" id="KW-0520">NAD</keyword>
<dbReference type="InterPro" id="IPR001236">
    <property type="entry name" value="Lactate/malate_DH_N"/>
</dbReference>
<sequence>MAIAQTILTNERTLIPRETQLNLLQHNLALFKEIVPPLARYSPGKLLPVVSNLIVLMYIAWKLSRFSPNRVIRSGTNLDSSRFKLLLVDHSEVNA</sequence>
<accession>A0A4S8JPG7</accession>
<dbReference type="SUPFAM" id="SSF51735">
    <property type="entry name" value="NAD(P)-binding Rossmann-fold domains"/>
    <property type="match status" value="1"/>
</dbReference>
<dbReference type="GO" id="GO:0004459">
    <property type="term" value="F:L-lactate dehydrogenase (NAD+) activity"/>
    <property type="evidence" value="ECO:0007669"/>
    <property type="project" value="TreeGrafter"/>
</dbReference>
<evidence type="ECO:0000259" key="3">
    <source>
        <dbReference type="Pfam" id="PF00056"/>
    </source>
</evidence>